<evidence type="ECO:0000256" key="4">
    <source>
        <dbReference type="ARBA" id="ARBA00023125"/>
    </source>
</evidence>
<name>A0A9P4Q943_9PEZI</name>
<dbReference type="EMBL" id="MU003788">
    <property type="protein sequence ID" value="KAF2721735.1"/>
    <property type="molecule type" value="Genomic_DNA"/>
</dbReference>
<dbReference type="Proteomes" id="UP000799441">
    <property type="component" value="Unassembled WGS sequence"/>
</dbReference>
<protein>
    <recommendedName>
        <fullName evidence="9">Zn(2)-C6 fungal-type domain-containing protein</fullName>
    </recommendedName>
</protein>
<evidence type="ECO:0000313" key="7">
    <source>
        <dbReference type="EMBL" id="KAF2721735.1"/>
    </source>
</evidence>
<evidence type="ECO:0000256" key="6">
    <source>
        <dbReference type="ARBA" id="ARBA00023242"/>
    </source>
</evidence>
<evidence type="ECO:0000256" key="1">
    <source>
        <dbReference type="ARBA" id="ARBA00022723"/>
    </source>
</evidence>
<dbReference type="GO" id="GO:0046872">
    <property type="term" value="F:metal ion binding"/>
    <property type="evidence" value="ECO:0007669"/>
    <property type="project" value="UniProtKB-KW"/>
</dbReference>
<evidence type="ECO:0000256" key="2">
    <source>
        <dbReference type="ARBA" id="ARBA00022833"/>
    </source>
</evidence>
<keyword evidence="8" id="KW-1185">Reference proteome</keyword>
<comment type="caution">
    <text evidence="7">The sequence shown here is derived from an EMBL/GenBank/DDBJ whole genome shotgun (WGS) entry which is preliminary data.</text>
</comment>
<dbReference type="InterPro" id="IPR021858">
    <property type="entry name" value="Fun_TF"/>
</dbReference>
<dbReference type="InterPro" id="IPR052360">
    <property type="entry name" value="Transcr_Regulatory_Proteins"/>
</dbReference>
<keyword evidence="6" id="KW-0539">Nucleus</keyword>
<dbReference type="GO" id="GO:0003677">
    <property type="term" value="F:DNA binding"/>
    <property type="evidence" value="ECO:0007669"/>
    <property type="project" value="UniProtKB-KW"/>
</dbReference>
<dbReference type="OrthoDB" id="3172332at2759"/>
<accession>A0A9P4Q943</accession>
<keyword evidence="3" id="KW-0805">Transcription regulation</keyword>
<dbReference type="PANTHER" id="PTHR36206">
    <property type="entry name" value="ASPERCRYPTIN BIOSYNTHESIS CLUSTER-SPECIFIC TRANSCRIPTION REGULATOR ATNN-RELATED"/>
    <property type="match status" value="1"/>
</dbReference>
<keyword evidence="5" id="KW-0804">Transcription</keyword>
<reference evidence="7" key="1">
    <citation type="journal article" date="2020" name="Stud. Mycol.">
        <title>101 Dothideomycetes genomes: a test case for predicting lifestyles and emergence of pathogens.</title>
        <authorList>
            <person name="Haridas S."/>
            <person name="Albert R."/>
            <person name="Binder M."/>
            <person name="Bloem J."/>
            <person name="Labutti K."/>
            <person name="Salamov A."/>
            <person name="Andreopoulos B."/>
            <person name="Baker S."/>
            <person name="Barry K."/>
            <person name="Bills G."/>
            <person name="Bluhm B."/>
            <person name="Cannon C."/>
            <person name="Castanera R."/>
            <person name="Culley D."/>
            <person name="Daum C."/>
            <person name="Ezra D."/>
            <person name="Gonzalez J."/>
            <person name="Henrissat B."/>
            <person name="Kuo A."/>
            <person name="Liang C."/>
            <person name="Lipzen A."/>
            <person name="Lutzoni F."/>
            <person name="Magnuson J."/>
            <person name="Mondo S."/>
            <person name="Nolan M."/>
            <person name="Ohm R."/>
            <person name="Pangilinan J."/>
            <person name="Park H.-J."/>
            <person name="Ramirez L."/>
            <person name="Alfaro M."/>
            <person name="Sun H."/>
            <person name="Tritt A."/>
            <person name="Yoshinaga Y."/>
            <person name="Zwiers L.-H."/>
            <person name="Turgeon B."/>
            <person name="Goodwin S."/>
            <person name="Spatafora J."/>
            <person name="Crous P."/>
            <person name="Grigoriev I."/>
        </authorList>
    </citation>
    <scope>NUCLEOTIDE SEQUENCE</scope>
    <source>
        <strain evidence="7">CBS 116435</strain>
    </source>
</reference>
<evidence type="ECO:0008006" key="9">
    <source>
        <dbReference type="Google" id="ProtNLM"/>
    </source>
</evidence>
<organism evidence="7 8">
    <name type="scientific">Polychaeton citri CBS 116435</name>
    <dbReference type="NCBI Taxonomy" id="1314669"/>
    <lineage>
        <taxon>Eukaryota</taxon>
        <taxon>Fungi</taxon>
        <taxon>Dikarya</taxon>
        <taxon>Ascomycota</taxon>
        <taxon>Pezizomycotina</taxon>
        <taxon>Dothideomycetes</taxon>
        <taxon>Dothideomycetidae</taxon>
        <taxon>Capnodiales</taxon>
        <taxon>Capnodiaceae</taxon>
        <taxon>Polychaeton</taxon>
    </lineage>
</organism>
<keyword evidence="2" id="KW-0862">Zinc</keyword>
<evidence type="ECO:0000313" key="8">
    <source>
        <dbReference type="Proteomes" id="UP000799441"/>
    </source>
</evidence>
<dbReference type="Pfam" id="PF11951">
    <property type="entry name" value="Fungal_trans_2"/>
    <property type="match status" value="1"/>
</dbReference>
<dbReference type="AlphaFoldDB" id="A0A9P4Q943"/>
<keyword evidence="1" id="KW-0479">Metal-binding</keyword>
<keyword evidence="4" id="KW-0238">DNA-binding</keyword>
<feature type="non-terminal residue" evidence="7">
    <location>
        <position position="395"/>
    </location>
</feature>
<dbReference type="PANTHER" id="PTHR36206:SF12">
    <property type="entry name" value="ASPERCRYPTIN BIOSYNTHESIS CLUSTER-SPECIFIC TRANSCRIPTION REGULATOR ATNN-RELATED"/>
    <property type="match status" value="1"/>
</dbReference>
<sequence length="395" mass="44084">MARVPCDDCISRASASGSSGNGLELCDGCRTALQRRPGSTNKKARLDVFNVRRVRRHGGVVKEAALVATTSPTAASRPDPIFLSWSTDRLEQHSLQFFVHHSAPQLAGYFDSPFWQRMVLQAGRHEPAIRHAIAAVGALHEKLLTGAVNSNENQDRRTRFALEQCNKSIQHLIQPENGTGLPDLRLMLTTCVLFTCFEALQGHCEQAIIHATQGYSLLQQYAMDPENQQGDIGSFAVELNQLVLIMRRLQTQSKALMNKEYNVIPDAAQISVQKPGHFNSIQEARMGLEMVLNRITIFFLDLELDDQYYDLVVSTAEKHLLFAPWLKSWEQAFTIFLSANQNTMSAQDRKGAMVLKAHHIVAEILSDVDLSLGEMAWDAFHDRFSAIVDLASTVL</sequence>
<evidence type="ECO:0000256" key="5">
    <source>
        <dbReference type="ARBA" id="ARBA00023163"/>
    </source>
</evidence>
<gene>
    <name evidence="7" type="ORF">K431DRAFT_268128</name>
</gene>
<evidence type="ECO:0000256" key="3">
    <source>
        <dbReference type="ARBA" id="ARBA00023015"/>
    </source>
</evidence>
<proteinExistence type="predicted"/>